<organism evidence="1">
    <name type="scientific">Siphoviridae sp. ctQkH10</name>
    <dbReference type="NCBI Taxonomy" id="2825494"/>
    <lineage>
        <taxon>Viruses</taxon>
        <taxon>Duplodnaviria</taxon>
        <taxon>Heunggongvirae</taxon>
        <taxon>Uroviricota</taxon>
        <taxon>Caudoviricetes</taxon>
    </lineage>
</organism>
<reference evidence="1" key="1">
    <citation type="journal article" date="2021" name="Proc. Natl. Acad. Sci. U.S.A.">
        <title>A Catalog of Tens of Thousands of Viruses from Human Metagenomes Reveals Hidden Associations with Chronic Diseases.</title>
        <authorList>
            <person name="Tisza M.J."/>
            <person name="Buck C.B."/>
        </authorList>
    </citation>
    <scope>NUCLEOTIDE SEQUENCE</scope>
    <source>
        <strain evidence="1">CtQkH10</strain>
    </source>
</reference>
<dbReference type="EMBL" id="BK015331">
    <property type="protein sequence ID" value="DAE01782.1"/>
    <property type="molecule type" value="Genomic_DNA"/>
</dbReference>
<accession>A0A8S5P3Y6</accession>
<sequence>MKKLLVLMLAVLIAVTSPERFKVNYICPHQYRLCFYTDVLHGVEIVP</sequence>
<protein>
    <submittedName>
        <fullName evidence="1">TRAF PROTEIN, TRAO PROTEIN, TRAN ADHESION, BACTERIAL SECRETION.5A</fullName>
    </submittedName>
</protein>
<proteinExistence type="predicted"/>
<evidence type="ECO:0000313" key="1">
    <source>
        <dbReference type="EMBL" id="DAE01782.1"/>
    </source>
</evidence>
<name>A0A8S5P3Y6_9CAUD</name>